<reference evidence="1 2" key="1">
    <citation type="journal article" date="2023" name="BMC Biol.">
        <title>The compact genome of the sponge Oopsacas minuta (Hexactinellida) is lacking key metazoan core genes.</title>
        <authorList>
            <person name="Santini S."/>
            <person name="Schenkelaars Q."/>
            <person name="Jourda C."/>
            <person name="Duchesne M."/>
            <person name="Belahbib H."/>
            <person name="Rocher C."/>
            <person name="Selva M."/>
            <person name="Riesgo A."/>
            <person name="Vervoort M."/>
            <person name="Leys S.P."/>
            <person name="Kodjabachian L."/>
            <person name="Le Bivic A."/>
            <person name="Borchiellini C."/>
            <person name="Claverie J.M."/>
            <person name="Renard E."/>
        </authorList>
    </citation>
    <scope>NUCLEOTIDE SEQUENCE [LARGE SCALE GENOMIC DNA]</scope>
    <source>
        <strain evidence="1">SPO-2</strain>
    </source>
</reference>
<name>A0AAV7JHZ6_9METZ</name>
<comment type="caution">
    <text evidence="1">The sequence shown here is derived from an EMBL/GenBank/DDBJ whole genome shotgun (WGS) entry which is preliminary data.</text>
</comment>
<sequence>MNSNKHTSLKKFKNPRHGKLSHLPSIMVTSPQLNSKTITLYSDLSNYDSIPDETLSIVDVKSYYHGEFKTVTFCKVTVKWPLKIGTKNWNEINYLSHYVVMQI</sequence>
<dbReference type="Proteomes" id="UP001165289">
    <property type="component" value="Unassembled WGS sequence"/>
</dbReference>
<dbReference type="EMBL" id="JAKMXF010000332">
    <property type="protein sequence ID" value="KAI6648352.1"/>
    <property type="molecule type" value="Genomic_DNA"/>
</dbReference>
<gene>
    <name evidence="1" type="ORF">LOD99_12161</name>
</gene>
<protein>
    <submittedName>
        <fullName evidence="1">Uncharacterized protein</fullName>
    </submittedName>
</protein>
<accession>A0AAV7JHZ6</accession>
<proteinExistence type="predicted"/>
<organism evidence="1 2">
    <name type="scientific">Oopsacas minuta</name>
    <dbReference type="NCBI Taxonomy" id="111878"/>
    <lineage>
        <taxon>Eukaryota</taxon>
        <taxon>Metazoa</taxon>
        <taxon>Porifera</taxon>
        <taxon>Hexactinellida</taxon>
        <taxon>Hexasterophora</taxon>
        <taxon>Lyssacinosida</taxon>
        <taxon>Leucopsacidae</taxon>
        <taxon>Oopsacas</taxon>
    </lineage>
</organism>
<keyword evidence="2" id="KW-1185">Reference proteome</keyword>
<evidence type="ECO:0000313" key="1">
    <source>
        <dbReference type="EMBL" id="KAI6648352.1"/>
    </source>
</evidence>
<evidence type="ECO:0000313" key="2">
    <source>
        <dbReference type="Proteomes" id="UP001165289"/>
    </source>
</evidence>
<dbReference type="AlphaFoldDB" id="A0AAV7JHZ6"/>